<protein>
    <submittedName>
        <fullName evidence="1">Uncharacterized protein</fullName>
    </submittedName>
</protein>
<evidence type="ECO:0000313" key="1">
    <source>
        <dbReference type="EMBL" id="CAG7719142.1"/>
    </source>
</evidence>
<keyword evidence="2" id="KW-1185">Reference proteome</keyword>
<dbReference type="AlphaFoldDB" id="A0A8J2JJ06"/>
<reference evidence="1" key="1">
    <citation type="submission" date="2021-06" db="EMBL/GenBank/DDBJ databases">
        <authorList>
            <person name="Hodson N. C."/>
            <person name="Mongue J. A."/>
            <person name="Jaron S. K."/>
        </authorList>
    </citation>
    <scope>NUCLEOTIDE SEQUENCE</scope>
</reference>
<evidence type="ECO:0000313" key="2">
    <source>
        <dbReference type="Proteomes" id="UP000708208"/>
    </source>
</evidence>
<accession>A0A8J2JJ06</accession>
<proteinExistence type="predicted"/>
<sequence>MYAIVDFVKEKAADGTLPCEIVHMSWLSPDMKFCSWPGNSQYCRAFKKGDIPGDGWKKVAVHVKYFSSELNLLKRVSKRLNLNPRRSL</sequence>
<name>A0A8J2JJ06_9HEXA</name>
<dbReference type="Proteomes" id="UP000708208">
    <property type="component" value="Unassembled WGS sequence"/>
</dbReference>
<organism evidence="1 2">
    <name type="scientific">Allacma fusca</name>
    <dbReference type="NCBI Taxonomy" id="39272"/>
    <lineage>
        <taxon>Eukaryota</taxon>
        <taxon>Metazoa</taxon>
        <taxon>Ecdysozoa</taxon>
        <taxon>Arthropoda</taxon>
        <taxon>Hexapoda</taxon>
        <taxon>Collembola</taxon>
        <taxon>Symphypleona</taxon>
        <taxon>Sminthuridae</taxon>
        <taxon>Allacma</taxon>
    </lineage>
</organism>
<gene>
    <name evidence="1" type="ORF">AFUS01_LOCUS8483</name>
</gene>
<comment type="caution">
    <text evidence="1">The sequence shown here is derived from an EMBL/GenBank/DDBJ whole genome shotgun (WGS) entry which is preliminary data.</text>
</comment>
<dbReference type="EMBL" id="CAJVCH010058964">
    <property type="protein sequence ID" value="CAG7719142.1"/>
    <property type="molecule type" value="Genomic_DNA"/>
</dbReference>